<dbReference type="InterPro" id="IPR022924">
    <property type="entry name" value="Cardiolipin_synthase"/>
</dbReference>
<evidence type="ECO:0000313" key="15">
    <source>
        <dbReference type="EMBL" id="PTL38052.1"/>
    </source>
</evidence>
<dbReference type="Pfam" id="PF13091">
    <property type="entry name" value="PLDc_2"/>
    <property type="match status" value="2"/>
</dbReference>
<feature type="transmembrane region" description="Helical" evidence="12">
    <location>
        <begin position="37"/>
        <end position="57"/>
    </location>
</feature>
<dbReference type="InterPro" id="IPR001736">
    <property type="entry name" value="PLipase_D/transphosphatidylase"/>
</dbReference>
<evidence type="ECO:0000256" key="7">
    <source>
        <dbReference type="ARBA" id="ARBA00022989"/>
    </source>
</evidence>
<dbReference type="AlphaFoldDB" id="A0A2T4U3S8"/>
<feature type="active site" evidence="12">
    <location>
        <position position="402"/>
    </location>
</feature>
<dbReference type="HAMAP" id="MF_01916">
    <property type="entry name" value="Cardiolipin_synth_Cls"/>
    <property type="match status" value="1"/>
</dbReference>
<evidence type="ECO:0000256" key="11">
    <source>
        <dbReference type="ARBA" id="ARBA00023264"/>
    </source>
</evidence>
<dbReference type="SMART" id="SM00155">
    <property type="entry name" value="PLDc"/>
    <property type="match status" value="2"/>
</dbReference>
<keyword evidence="3 12" id="KW-0444">Lipid biosynthesis</keyword>
<accession>A0A2T4U3S8</accession>
<dbReference type="SUPFAM" id="SSF56024">
    <property type="entry name" value="Phospholipase D/nuclease"/>
    <property type="match status" value="2"/>
</dbReference>
<feature type="domain" description="PLD phosphodiesterase" evidence="14">
    <location>
        <begin position="220"/>
        <end position="247"/>
    </location>
</feature>
<keyword evidence="6" id="KW-0677">Repeat</keyword>
<dbReference type="CDD" id="cd09112">
    <property type="entry name" value="PLDc_CLS_2"/>
    <property type="match status" value="1"/>
</dbReference>
<dbReference type="RefSeq" id="WP_107585698.1">
    <property type="nucleotide sequence ID" value="NZ_PZJJ01000025.1"/>
</dbReference>
<dbReference type="EMBL" id="PZJJ01000025">
    <property type="protein sequence ID" value="PTL38052.1"/>
    <property type="molecule type" value="Genomic_DNA"/>
</dbReference>
<comment type="catalytic activity">
    <reaction evidence="12">
        <text>2 a 1,2-diacyl-sn-glycero-3-phospho-(1'-sn-glycerol) = a cardiolipin + glycerol</text>
        <dbReference type="Rhea" id="RHEA:31451"/>
        <dbReference type="ChEBI" id="CHEBI:17754"/>
        <dbReference type="ChEBI" id="CHEBI:62237"/>
        <dbReference type="ChEBI" id="CHEBI:64716"/>
    </reaction>
</comment>
<dbReference type="FunFam" id="3.30.870.10:FF:000014">
    <property type="entry name" value="Cardiolipin synthase"/>
    <property type="match status" value="1"/>
</dbReference>
<keyword evidence="10 12" id="KW-0594">Phospholipid biosynthesis</keyword>
<dbReference type="Proteomes" id="UP000240509">
    <property type="component" value="Unassembled WGS sequence"/>
</dbReference>
<evidence type="ECO:0000256" key="6">
    <source>
        <dbReference type="ARBA" id="ARBA00022737"/>
    </source>
</evidence>
<evidence type="ECO:0000256" key="9">
    <source>
        <dbReference type="ARBA" id="ARBA00023136"/>
    </source>
</evidence>
<comment type="subcellular location">
    <subcellularLocation>
        <location evidence="1 12">Cell membrane</location>
        <topology evidence="1 12">Multi-pass membrane protein</topology>
    </subcellularLocation>
</comment>
<keyword evidence="11 12" id="KW-1208">Phospholipid metabolism</keyword>
<keyword evidence="2 12" id="KW-1003">Cell membrane</keyword>
<evidence type="ECO:0000256" key="10">
    <source>
        <dbReference type="ARBA" id="ARBA00023209"/>
    </source>
</evidence>
<reference evidence="15 16" key="1">
    <citation type="submission" date="2018-03" db="EMBL/GenBank/DDBJ databases">
        <title>Alkalicoccus saliphilus sp. nov., isolated from a mineral pool.</title>
        <authorList>
            <person name="Zhao B."/>
        </authorList>
    </citation>
    <scope>NUCLEOTIDE SEQUENCE [LARGE SCALE GENOMIC DNA]</scope>
    <source>
        <strain evidence="15 16">6AG</strain>
    </source>
</reference>
<dbReference type="PANTHER" id="PTHR21248">
    <property type="entry name" value="CARDIOLIPIN SYNTHASE"/>
    <property type="match status" value="1"/>
</dbReference>
<proteinExistence type="inferred from homology"/>
<evidence type="ECO:0000256" key="1">
    <source>
        <dbReference type="ARBA" id="ARBA00004651"/>
    </source>
</evidence>
<feature type="active site" evidence="12">
    <location>
        <position position="409"/>
    </location>
</feature>
<keyword evidence="5 12" id="KW-0812">Transmembrane</keyword>
<dbReference type="NCBIfam" id="TIGR04265">
    <property type="entry name" value="bac_cardiolipin"/>
    <property type="match status" value="1"/>
</dbReference>
<evidence type="ECO:0000256" key="2">
    <source>
        <dbReference type="ARBA" id="ARBA00022475"/>
    </source>
</evidence>
<dbReference type="PANTHER" id="PTHR21248:SF22">
    <property type="entry name" value="PHOSPHOLIPASE D"/>
    <property type="match status" value="1"/>
</dbReference>
<comment type="caution">
    <text evidence="15">The sequence shown here is derived from an EMBL/GenBank/DDBJ whole genome shotgun (WGS) entry which is preliminary data.</text>
</comment>
<dbReference type="GO" id="GO:0032049">
    <property type="term" value="P:cardiolipin biosynthetic process"/>
    <property type="evidence" value="ECO:0007669"/>
    <property type="project" value="UniProtKB-UniRule"/>
</dbReference>
<evidence type="ECO:0000256" key="12">
    <source>
        <dbReference type="HAMAP-Rule" id="MF_01916"/>
    </source>
</evidence>
<keyword evidence="8 12" id="KW-0443">Lipid metabolism</keyword>
<dbReference type="Pfam" id="PF13396">
    <property type="entry name" value="PLDc_N"/>
    <property type="match status" value="1"/>
</dbReference>
<evidence type="ECO:0000256" key="4">
    <source>
        <dbReference type="ARBA" id="ARBA00022679"/>
    </source>
</evidence>
<keyword evidence="9 12" id="KW-0472">Membrane</keyword>
<dbReference type="CDD" id="cd09110">
    <property type="entry name" value="PLDc_CLS_1"/>
    <property type="match status" value="1"/>
</dbReference>
<dbReference type="Gene3D" id="3.30.870.10">
    <property type="entry name" value="Endonuclease Chain A"/>
    <property type="match status" value="2"/>
</dbReference>
<evidence type="ECO:0000313" key="16">
    <source>
        <dbReference type="Proteomes" id="UP000240509"/>
    </source>
</evidence>
<comment type="similarity">
    <text evidence="12">Belongs to the phospholipase D family. Cardiolipin synthase subfamily.</text>
</comment>
<name>A0A2T4U3S8_9BACI</name>
<keyword evidence="16" id="KW-1185">Reference proteome</keyword>
<feature type="active site" evidence="12">
    <location>
        <position position="232"/>
    </location>
</feature>
<protein>
    <recommendedName>
        <fullName evidence="12 13">Cardiolipin synthase</fullName>
        <shortName evidence="12">CL synthase</shortName>
        <ecNumber evidence="12 13">2.7.8.-</ecNumber>
    </recommendedName>
</protein>
<feature type="domain" description="PLD phosphodiesterase" evidence="14">
    <location>
        <begin position="397"/>
        <end position="424"/>
    </location>
</feature>
<comment type="function">
    <text evidence="12">Catalyzes the reversible phosphatidyl group transfer from one phosphatidylglycerol molecule to another to form cardiolipin (CL) (diphosphatidylglycerol) and glycerol.</text>
</comment>
<evidence type="ECO:0000256" key="13">
    <source>
        <dbReference type="NCBIfam" id="TIGR04265"/>
    </source>
</evidence>
<evidence type="ECO:0000256" key="5">
    <source>
        <dbReference type="ARBA" id="ARBA00022692"/>
    </source>
</evidence>
<feature type="active site" evidence="12">
    <location>
        <position position="227"/>
    </location>
</feature>
<dbReference type="InterPro" id="IPR027379">
    <property type="entry name" value="CLS_N"/>
</dbReference>
<evidence type="ECO:0000256" key="3">
    <source>
        <dbReference type="ARBA" id="ARBA00022516"/>
    </source>
</evidence>
<keyword evidence="4 12" id="KW-0808">Transferase</keyword>
<organism evidence="15 16">
    <name type="scientific">Alkalicoccus saliphilus</name>
    <dbReference type="NCBI Taxonomy" id="200989"/>
    <lineage>
        <taxon>Bacteria</taxon>
        <taxon>Bacillati</taxon>
        <taxon>Bacillota</taxon>
        <taxon>Bacilli</taxon>
        <taxon>Bacillales</taxon>
        <taxon>Bacillaceae</taxon>
        <taxon>Alkalicoccus</taxon>
    </lineage>
</organism>
<dbReference type="GO" id="GO:0008808">
    <property type="term" value="F:cardiolipin synthase activity"/>
    <property type="evidence" value="ECO:0007669"/>
    <property type="project" value="UniProtKB-UniRule"/>
</dbReference>
<dbReference type="InterPro" id="IPR025202">
    <property type="entry name" value="PLD-like_dom"/>
</dbReference>
<evidence type="ECO:0000259" key="14">
    <source>
        <dbReference type="PROSITE" id="PS50035"/>
    </source>
</evidence>
<keyword evidence="7 12" id="KW-1133">Transmembrane helix</keyword>
<gene>
    <name evidence="15" type="primary">cls</name>
    <name evidence="15" type="ORF">C6Y45_13185</name>
</gene>
<dbReference type="EC" id="2.7.8.-" evidence="12 13"/>
<dbReference type="OrthoDB" id="9762009at2"/>
<feature type="active site" evidence="12">
    <location>
        <position position="404"/>
    </location>
</feature>
<dbReference type="GO" id="GO:0005886">
    <property type="term" value="C:plasma membrane"/>
    <property type="evidence" value="ECO:0007669"/>
    <property type="project" value="UniProtKB-SubCell"/>
</dbReference>
<dbReference type="InterPro" id="IPR030874">
    <property type="entry name" value="Cardiolipin_synth_Firmi"/>
</dbReference>
<sequence>MEWSYVLGWSLNIIIVMNFLLAVFVIFIERRDAATTWAWLLVLFFLPVIGFIIYLFFGRQLKKDNFYNLSVEEQTFFNQQVDQQIEEIRHKKSGVEDAFLNKYEQLIKLNLRSSQSLISLQNKTQVLHDGEQKFAALLKDIRSAQHEINIQYYIIKRDSLGRKILEALVERAKAGVKVRLLYDAVGSRTLKLKDFKDLLANNGEVRVFFPPLLGIINLRLNNRNHRKVCIIDGKVGYVGGFNVGNEYLGQDKRFGYWRDTHLRIEGDVVPDLQQRFIFDWNYAGNGKNKEDTFAFVSHQIEDYSPMQIVTSGPNSHSEHLKNMMIKLIMSAEHDIYIQTPYFIPDKSFMDACRTALLSGVNMNIMIPGNPDHPFVFWASRSFLGELLQYGAKVYFYEKGFLHAKTLVVDSEVSTVGTTNLDARSFRLNFEINALIYNERTALELESHFETDTAGSRLFTKEMYAERKWTEKFKEGISSLLSPIL</sequence>
<feature type="transmembrane region" description="Helical" evidence="12">
    <location>
        <begin position="6"/>
        <end position="28"/>
    </location>
</feature>
<feature type="active site" evidence="12">
    <location>
        <position position="225"/>
    </location>
</feature>
<dbReference type="PROSITE" id="PS50035">
    <property type="entry name" value="PLD"/>
    <property type="match status" value="2"/>
</dbReference>
<evidence type="ECO:0000256" key="8">
    <source>
        <dbReference type="ARBA" id="ARBA00023098"/>
    </source>
</evidence>